<evidence type="ECO:0000313" key="10">
    <source>
        <dbReference type="EMBL" id="AAM12661.1"/>
    </source>
</evidence>
<name>Q8T6U6_9TRYP</name>
<keyword evidence="3" id="KW-0813">Transport</keyword>
<dbReference type="VEuPathDB" id="TriTrypDB:Tbg972.10.16590"/>
<dbReference type="Pfam" id="PF05739">
    <property type="entry name" value="SNARE"/>
    <property type="match status" value="1"/>
</dbReference>
<evidence type="ECO:0000256" key="8">
    <source>
        <dbReference type="SAM" id="Phobius"/>
    </source>
</evidence>
<dbReference type="SUPFAM" id="SSF47661">
    <property type="entry name" value="t-snare proteins"/>
    <property type="match status" value="1"/>
</dbReference>
<evidence type="ECO:0000256" key="4">
    <source>
        <dbReference type="ARBA" id="ARBA00022692"/>
    </source>
</evidence>
<comment type="subcellular location">
    <subcellularLocation>
        <location evidence="1">Membrane</location>
        <topology evidence="1">Single-pass type IV membrane protein</topology>
    </subcellularLocation>
</comment>
<organism evidence="10">
    <name type="scientific">Trypanosoma brucei</name>
    <dbReference type="NCBI Taxonomy" id="5691"/>
    <lineage>
        <taxon>Eukaryota</taxon>
        <taxon>Discoba</taxon>
        <taxon>Euglenozoa</taxon>
        <taxon>Kinetoplastea</taxon>
        <taxon>Metakinetoplastina</taxon>
        <taxon>Trypanosomatida</taxon>
        <taxon>Trypanosomatidae</taxon>
        <taxon>Trypanosoma</taxon>
    </lineage>
</organism>
<dbReference type="VEuPathDB" id="TriTrypDB:Tb927.10.14200"/>
<dbReference type="InterPro" id="IPR000727">
    <property type="entry name" value="T_SNARE_dom"/>
</dbReference>
<dbReference type="GO" id="GO:0006906">
    <property type="term" value="P:vesicle fusion"/>
    <property type="evidence" value="ECO:0007669"/>
    <property type="project" value="TreeGrafter"/>
</dbReference>
<dbReference type="EMBL" id="AF404745">
    <property type="protein sequence ID" value="AAM12661.1"/>
    <property type="molecule type" value="Genomic_DNA"/>
</dbReference>
<dbReference type="PROSITE" id="PS50192">
    <property type="entry name" value="T_SNARE"/>
    <property type="match status" value="1"/>
</dbReference>
<feature type="domain" description="T-SNARE coiled-coil homology" evidence="9">
    <location>
        <begin position="234"/>
        <end position="296"/>
    </location>
</feature>
<dbReference type="VEuPathDB" id="TriTrypDB:Tb427_100150300"/>
<reference evidence="10" key="1">
    <citation type="journal article" date="2002" name="J. Cell Sci.">
        <title>Novel syntaxin gene sequences from Giardia, Trypanosoma and algae: implications for the ancient evolution of the eukaryotic endomembrane system.</title>
        <authorList>
            <person name="Dacks J.B."/>
            <person name="Doolittle W.F."/>
        </authorList>
    </citation>
    <scope>NUCLEOTIDE SEQUENCE</scope>
</reference>
<keyword evidence="4 8" id="KW-0812">Transmembrane</keyword>
<comment type="similarity">
    <text evidence="2">Belongs to the syntaxin family.</text>
</comment>
<evidence type="ECO:0000256" key="6">
    <source>
        <dbReference type="ARBA" id="ARBA00023054"/>
    </source>
</evidence>
<dbReference type="GO" id="GO:0000149">
    <property type="term" value="F:SNARE binding"/>
    <property type="evidence" value="ECO:0007669"/>
    <property type="project" value="TreeGrafter"/>
</dbReference>
<dbReference type="PANTHER" id="PTHR19957">
    <property type="entry name" value="SYNTAXIN"/>
    <property type="match status" value="1"/>
</dbReference>
<protein>
    <submittedName>
        <fullName evidence="10">Syntaxin 5</fullName>
    </submittedName>
</protein>
<dbReference type="InterPro" id="IPR010989">
    <property type="entry name" value="SNARE"/>
</dbReference>
<evidence type="ECO:0000259" key="9">
    <source>
        <dbReference type="PROSITE" id="PS50192"/>
    </source>
</evidence>
<evidence type="ECO:0000256" key="7">
    <source>
        <dbReference type="ARBA" id="ARBA00023136"/>
    </source>
</evidence>
<dbReference type="GO" id="GO:0005484">
    <property type="term" value="F:SNAP receptor activity"/>
    <property type="evidence" value="ECO:0007669"/>
    <property type="project" value="TreeGrafter"/>
</dbReference>
<dbReference type="InterPro" id="IPR045242">
    <property type="entry name" value="Syntaxin"/>
</dbReference>
<dbReference type="PANTHER" id="PTHR19957:SF3">
    <property type="entry name" value="SYNTAXIN-5"/>
    <property type="match status" value="1"/>
</dbReference>
<evidence type="ECO:0000256" key="2">
    <source>
        <dbReference type="ARBA" id="ARBA00009063"/>
    </source>
</evidence>
<evidence type="ECO:0000256" key="3">
    <source>
        <dbReference type="ARBA" id="ARBA00022448"/>
    </source>
</evidence>
<keyword evidence="5 8" id="KW-1133">Transmembrane helix</keyword>
<keyword evidence="7 8" id="KW-0472">Membrane</keyword>
<dbReference type="SMART" id="SM00397">
    <property type="entry name" value="t_SNARE"/>
    <property type="match status" value="1"/>
</dbReference>
<dbReference type="VEuPathDB" id="TriTrypDB:Tb1125.10.14200"/>
<evidence type="ECO:0000256" key="1">
    <source>
        <dbReference type="ARBA" id="ARBA00004211"/>
    </source>
</evidence>
<dbReference type="CDD" id="cd15844">
    <property type="entry name" value="SNARE_syntaxin5"/>
    <property type="match status" value="1"/>
</dbReference>
<dbReference type="GO" id="GO:0006888">
    <property type="term" value="P:endoplasmic reticulum to Golgi vesicle-mediated transport"/>
    <property type="evidence" value="ECO:0007669"/>
    <property type="project" value="TreeGrafter"/>
</dbReference>
<dbReference type="GO" id="GO:0048278">
    <property type="term" value="P:vesicle docking"/>
    <property type="evidence" value="ECO:0007669"/>
    <property type="project" value="TreeGrafter"/>
</dbReference>
<keyword evidence="6" id="KW-0175">Coiled coil</keyword>
<accession>Q8T6U6</accession>
<dbReference type="Gene3D" id="1.20.58.70">
    <property type="match status" value="1"/>
</dbReference>
<sequence>MVVERDRSNEPHSIFNGMKHGEVLLHNGVRHIDPSRGELLQSNSGLRSSNETQIFNRFAQAFAADLAKVSESIMRLTQLTQRQTVFEDRSSEVTALTQVVKTSLQRLHADLNTLDELKARALDAEKVVLARTRASSGSEAHSLWGGRADVDSLVQSQTKHSDTIVETLRTRLARTGQTFRSTLQQQTKEMKSNAQRRHMFTTGDRPQTFESALFHDQEMQQQQQMQLASRGENVQYYKQRSEAVREIEAAVVEVGEMFNDFTRLVHEQNEIVLRIDTNVETSLRHVNAGSNELLRYLANLTSNRGLIIKIFAVLFFFLLFFGFLVVR</sequence>
<evidence type="ECO:0000256" key="5">
    <source>
        <dbReference type="ARBA" id="ARBA00022989"/>
    </source>
</evidence>
<proteinExistence type="inferred from homology"/>
<dbReference type="AlphaFoldDB" id="Q8T6U6"/>
<dbReference type="GO" id="GO:0000139">
    <property type="term" value="C:Golgi membrane"/>
    <property type="evidence" value="ECO:0007669"/>
    <property type="project" value="TreeGrafter"/>
</dbReference>
<feature type="transmembrane region" description="Helical" evidence="8">
    <location>
        <begin position="306"/>
        <end position="326"/>
    </location>
</feature>
<dbReference type="GO" id="GO:0006886">
    <property type="term" value="P:intracellular protein transport"/>
    <property type="evidence" value="ECO:0007669"/>
    <property type="project" value="TreeGrafter"/>
</dbReference>
<dbReference type="GO" id="GO:0031201">
    <property type="term" value="C:SNARE complex"/>
    <property type="evidence" value="ECO:0007669"/>
    <property type="project" value="TreeGrafter"/>
</dbReference>